<proteinExistence type="predicted"/>
<accession>A0ABW2MUJ9</accession>
<evidence type="ECO:0000313" key="2">
    <source>
        <dbReference type="EMBL" id="MFC7357343.1"/>
    </source>
</evidence>
<keyword evidence="1" id="KW-0732">Signal</keyword>
<evidence type="ECO:0000313" key="3">
    <source>
        <dbReference type="Proteomes" id="UP001596415"/>
    </source>
</evidence>
<feature type="signal peptide" evidence="1">
    <location>
        <begin position="1"/>
        <end position="23"/>
    </location>
</feature>
<evidence type="ECO:0000256" key="1">
    <source>
        <dbReference type="SAM" id="SignalP"/>
    </source>
</evidence>
<reference evidence="3" key="1">
    <citation type="journal article" date="2019" name="Int. J. Syst. Evol. Microbiol.">
        <title>The Global Catalogue of Microorganisms (GCM) 10K type strain sequencing project: providing services to taxonomists for standard genome sequencing and annotation.</title>
        <authorList>
            <consortium name="The Broad Institute Genomics Platform"/>
            <consortium name="The Broad Institute Genome Sequencing Center for Infectious Disease"/>
            <person name="Wu L."/>
            <person name="Ma J."/>
        </authorList>
    </citation>
    <scope>NUCLEOTIDE SEQUENCE [LARGE SCALE GENOMIC DNA]</scope>
    <source>
        <strain evidence="3">CGMCC 1.16306</strain>
    </source>
</reference>
<dbReference type="RefSeq" id="WP_380217185.1">
    <property type="nucleotide sequence ID" value="NZ_JBHTBN010000002.1"/>
</dbReference>
<keyword evidence="3" id="KW-1185">Reference proteome</keyword>
<feature type="chain" id="PRO_5046990398" evidence="1">
    <location>
        <begin position="24"/>
        <end position="328"/>
    </location>
</feature>
<sequence>MKINKLLLLPLLFVSLVFFTACDNEPLEGTFITEVVVEAEPGEFVCMTGEVDFFAETISATFFSDGRFVISGQNTEGESIAMQVADGGLGGFNLTQGGASINGAVYIASGDPVPFTTAVSLGGSGTLNISLFDTDAQLVSGTFDFTAARPLLDDNGDPMVDDDGNVLSETIEISNGSFAEIPFTIEEGTGMPSDNFGCDVNTNNFDIIELDVDRVVIADVPVIKILATSSTGATVRLDIPEAIGVGTFEMVQISDGTELIGIYKAGPSETSLSSNPGTITITTLDLETGELVASFEFTATDPLETDPTIVEISNGFITVDYLEEDPMP</sequence>
<dbReference type="Proteomes" id="UP001596415">
    <property type="component" value="Unassembled WGS sequence"/>
</dbReference>
<gene>
    <name evidence="2" type="ORF">ACFQO1_06570</name>
</gene>
<dbReference type="EMBL" id="JBHTBN010000002">
    <property type="protein sequence ID" value="MFC7357343.1"/>
    <property type="molecule type" value="Genomic_DNA"/>
</dbReference>
<dbReference type="InterPro" id="IPR046219">
    <property type="entry name" value="DUF6252"/>
</dbReference>
<name>A0ABW2MUJ9_9FLAO</name>
<protein>
    <submittedName>
        <fullName evidence="2">DUF6252 family protein</fullName>
    </submittedName>
</protein>
<dbReference type="Pfam" id="PF19765">
    <property type="entry name" value="DUF6252"/>
    <property type="match status" value="1"/>
</dbReference>
<organism evidence="2 3">
    <name type="scientific">Jejudonia soesokkakensis</name>
    <dbReference type="NCBI Taxonomy" id="1323432"/>
    <lineage>
        <taxon>Bacteria</taxon>
        <taxon>Pseudomonadati</taxon>
        <taxon>Bacteroidota</taxon>
        <taxon>Flavobacteriia</taxon>
        <taxon>Flavobacteriales</taxon>
        <taxon>Flavobacteriaceae</taxon>
        <taxon>Jejudonia</taxon>
    </lineage>
</organism>
<dbReference type="PROSITE" id="PS51257">
    <property type="entry name" value="PROKAR_LIPOPROTEIN"/>
    <property type="match status" value="1"/>
</dbReference>
<comment type="caution">
    <text evidence="2">The sequence shown here is derived from an EMBL/GenBank/DDBJ whole genome shotgun (WGS) entry which is preliminary data.</text>
</comment>